<dbReference type="Gene3D" id="1.10.720.30">
    <property type="entry name" value="SAP domain"/>
    <property type="match status" value="1"/>
</dbReference>
<keyword evidence="9" id="KW-1185">Reference proteome</keyword>
<evidence type="ECO:0000259" key="7">
    <source>
        <dbReference type="Pfam" id="PF20145"/>
    </source>
</evidence>
<dbReference type="InterPro" id="IPR019345">
    <property type="entry name" value="ARMET_C"/>
</dbReference>
<dbReference type="InterPro" id="IPR045332">
    <property type="entry name" value="ARMET_N"/>
</dbReference>
<comment type="similarity">
    <text evidence="2">Belongs to the ARMET family.</text>
</comment>
<dbReference type="Pfam" id="PF10208">
    <property type="entry name" value="ARMET_C"/>
    <property type="match status" value="1"/>
</dbReference>
<dbReference type="Gene3D" id="1.10.225.10">
    <property type="entry name" value="Saposin-like"/>
    <property type="match status" value="1"/>
</dbReference>
<feature type="domain" description="ARMET C-terminal" evidence="6">
    <location>
        <begin position="121"/>
        <end position="162"/>
    </location>
</feature>
<reference evidence="8" key="1">
    <citation type="submission" date="2025-08" db="UniProtKB">
        <authorList>
            <consortium name="Ensembl"/>
        </authorList>
    </citation>
    <scope>IDENTIFICATION</scope>
</reference>
<evidence type="ECO:0000313" key="8">
    <source>
        <dbReference type="Ensembl" id="ENSDNVP00000016389.1"/>
    </source>
</evidence>
<evidence type="ECO:0000256" key="3">
    <source>
        <dbReference type="ARBA" id="ARBA00022525"/>
    </source>
</evidence>
<comment type="subcellular location">
    <subcellularLocation>
        <location evidence="1">Secreted</location>
    </subcellularLocation>
</comment>
<dbReference type="SUPFAM" id="SSF68906">
    <property type="entry name" value="SAP domain"/>
    <property type="match status" value="1"/>
</dbReference>
<name>A0A8C4K2P2_DRONO</name>
<dbReference type="GO" id="GO:0005783">
    <property type="term" value="C:endoplasmic reticulum"/>
    <property type="evidence" value="ECO:0007669"/>
    <property type="project" value="TreeGrafter"/>
</dbReference>
<dbReference type="Ensembl" id="ENSDNVT00000019679.1">
    <property type="protein sequence ID" value="ENSDNVP00000016389.1"/>
    <property type="gene ID" value="ENSDNVG00000011488.1"/>
</dbReference>
<dbReference type="Proteomes" id="UP000694423">
    <property type="component" value="Unplaced"/>
</dbReference>
<dbReference type="GO" id="GO:0071542">
    <property type="term" value="P:dopaminergic neuron differentiation"/>
    <property type="evidence" value="ECO:0007669"/>
    <property type="project" value="TreeGrafter"/>
</dbReference>
<protein>
    <submittedName>
        <fullName evidence="8">Cerebral dopamine neurotrophic factor</fullName>
    </submittedName>
</protein>
<feature type="domain" description="ARMET N-terminal" evidence="7">
    <location>
        <begin position="25"/>
        <end position="116"/>
    </location>
</feature>
<dbReference type="InterPro" id="IPR036361">
    <property type="entry name" value="SAP_dom_sf"/>
</dbReference>
<dbReference type="Pfam" id="PF20145">
    <property type="entry name" value="ARMET_N"/>
    <property type="match status" value="1"/>
</dbReference>
<evidence type="ECO:0000313" key="9">
    <source>
        <dbReference type="Proteomes" id="UP000694423"/>
    </source>
</evidence>
<evidence type="ECO:0000256" key="4">
    <source>
        <dbReference type="ARBA" id="ARBA00022729"/>
    </source>
</evidence>
<dbReference type="GO" id="GO:0005615">
    <property type="term" value="C:extracellular space"/>
    <property type="evidence" value="ECO:0007669"/>
    <property type="project" value="TreeGrafter"/>
</dbReference>
<evidence type="ECO:0000256" key="2">
    <source>
        <dbReference type="ARBA" id="ARBA00005617"/>
    </source>
</evidence>
<organism evidence="8 9">
    <name type="scientific">Dromaius novaehollandiae</name>
    <name type="common">Emu</name>
    <dbReference type="NCBI Taxonomy" id="8790"/>
    <lineage>
        <taxon>Eukaryota</taxon>
        <taxon>Metazoa</taxon>
        <taxon>Chordata</taxon>
        <taxon>Craniata</taxon>
        <taxon>Vertebrata</taxon>
        <taxon>Euteleostomi</taxon>
        <taxon>Archelosauria</taxon>
        <taxon>Archosauria</taxon>
        <taxon>Dinosauria</taxon>
        <taxon>Saurischia</taxon>
        <taxon>Theropoda</taxon>
        <taxon>Coelurosauria</taxon>
        <taxon>Aves</taxon>
        <taxon>Palaeognathae</taxon>
        <taxon>Casuariiformes</taxon>
        <taxon>Dromaiidae</taxon>
        <taxon>Dromaius</taxon>
    </lineage>
</organism>
<dbReference type="PANTHER" id="PTHR12990">
    <property type="entry name" value="ARMET-LIKE PROTEIN"/>
    <property type="match status" value="1"/>
</dbReference>
<evidence type="ECO:0000256" key="5">
    <source>
        <dbReference type="ARBA" id="ARBA00023157"/>
    </source>
</evidence>
<dbReference type="GO" id="GO:0031175">
    <property type="term" value="P:neuron projection development"/>
    <property type="evidence" value="ECO:0007669"/>
    <property type="project" value="TreeGrafter"/>
</dbReference>
<dbReference type="InterPro" id="IPR045333">
    <property type="entry name" value="ARMET-like"/>
</dbReference>
<proteinExistence type="inferred from homology"/>
<sequence>YLETLASKSVERLVLMPVGGINAACNLCKEFLDRFYNSLKRDSDFAVDTIKKELVSSCEDVEGKGQTHYIATSYAPTKVGAEVSCPVGAHVPMPSICEKLKTTNTQFIELKCERKLDLKSMELSKMREAELWKLLSSWGKASRACMEKTELGSLIKALVPKYACRNLRSDH</sequence>
<keyword evidence="5" id="KW-1015">Disulfide bond</keyword>
<keyword evidence="3" id="KW-0964">Secreted</keyword>
<dbReference type="PANTHER" id="PTHR12990:SF9">
    <property type="entry name" value="CEREBRAL DOPAMINE NEUROTROPHIC FACTOR"/>
    <property type="match status" value="1"/>
</dbReference>
<dbReference type="AlphaFoldDB" id="A0A8C4K2P2"/>
<evidence type="ECO:0000259" key="6">
    <source>
        <dbReference type="Pfam" id="PF10208"/>
    </source>
</evidence>
<reference evidence="8" key="2">
    <citation type="submission" date="2025-09" db="UniProtKB">
        <authorList>
            <consortium name="Ensembl"/>
        </authorList>
    </citation>
    <scope>IDENTIFICATION</scope>
</reference>
<evidence type="ECO:0000256" key="1">
    <source>
        <dbReference type="ARBA" id="ARBA00004613"/>
    </source>
</evidence>
<accession>A0A8C4K2P2</accession>
<keyword evidence="4" id="KW-0732">Signal</keyword>